<feature type="compositionally biased region" description="Basic residues" evidence="1">
    <location>
        <begin position="21"/>
        <end position="30"/>
    </location>
</feature>
<dbReference type="EMBL" id="JANPWB010000007">
    <property type="protein sequence ID" value="KAJ1173017.1"/>
    <property type="molecule type" value="Genomic_DNA"/>
</dbReference>
<proteinExistence type="predicted"/>
<comment type="caution">
    <text evidence="2">The sequence shown here is derived from an EMBL/GenBank/DDBJ whole genome shotgun (WGS) entry which is preliminary data.</text>
</comment>
<evidence type="ECO:0000313" key="3">
    <source>
        <dbReference type="Proteomes" id="UP001066276"/>
    </source>
</evidence>
<dbReference type="AlphaFoldDB" id="A0AAV7T8T2"/>
<reference evidence="2" key="1">
    <citation type="journal article" date="2022" name="bioRxiv">
        <title>Sequencing and chromosome-scale assembly of the giantPleurodeles waltlgenome.</title>
        <authorList>
            <person name="Brown T."/>
            <person name="Elewa A."/>
            <person name="Iarovenko S."/>
            <person name="Subramanian E."/>
            <person name="Araus A.J."/>
            <person name="Petzold A."/>
            <person name="Susuki M."/>
            <person name="Suzuki K.-i.T."/>
            <person name="Hayashi T."/>
            <person name="Toyoda A."/>
            <person name="Oliveira C."/>
            <person name="Osipova E."/>
            <person name="Leigh N.D."/>
            <person name="Simon A."/>
            <person name="Yun M.H."/>
        </authorList>
    </citation>
    <scope>NUCLEOTIDE SEQUENCE</scope>
    <source>
        <strain evidence="2">20211129_DDA</strain>
        <tissue evidence="2">Liver</tissue>
    </source>
</reference>
<organism evidence="2 3">
    <name type="scientific">Pleurodeles waltl</name>
    <name type="common">Iberian ribbed newt</name>
    <dbReference type="NCBI Taxonomy" id="8319"/>
    <lineage>
        <taxon>Eukaryota</taxon>
        <taxon>Metazoa</taxon>
        <taxon>Chordata</taxon>
        <taxon>Craniata</taxon>
        <taxon>Vertebrata</taxon>
        <taxon>Euteleostomi</taxon>
        <taxon>Amphibia</taxon>
        <taxon>Batrachia</taxon>
        <taxon>Caudata</taxon>
        <taxon>Salamandroidea</taxon>
        <taxon>Salamandridae</taxon>
        <taxon>Pleurodelinae</taxon>
        <taxon>Pleurodeles</taxon>
    </lineage>
</organism>
<evidence type="ECO:0000313" key="2">
    <source>
        <dbReference type="EMBL" id="KAJ1173017.1"/>
    </source>
</evidence>
<dbReference type="Proteomes" id="UP001066276">
    <property type="component" value="Chromosome 4_1"/>
</dbReference>
<feature type="compositionally biased region" description="Basic residues" evidence="1">
    <location>
        <begin position="1"/>
        <end position="12"/>
    </location>
</feature>
<accession>A0AAV7T8T2</accession>
<feature type="region of interest" description="Disordered" evidence="1">
    <location>
        <begin position="1"/>
        <end position="60"/>
    </location>
</feature>
<protein>
    <submittedName>
        <fullName evidence="2">Uncharacterized protein</fullName>
    </submittedName>
</protein>
<evidence type="ECO:0000256" key="1">
    <source>
        <dbReference type="SAM" id="MobiDB-lite"/>
    </source>
</evidence>
<keyword evidence="3" id="KW-1185">Reference proteome</keyword>
<sequence length="124" mass="14331">MHPRRSGRKTPKGRVLDYRSRGKKVMRKRSPAGAAPHWKILRKKLSKKQETNQPSRGIRKELHRLRGGTGFILSATPKMATMQLAGKFNLLKTTTQRQEGMQHNNNNQLHNQQVLILNHIHKRS</sequence>
<gene>
    <name evidence="2" type="ORF">NDU88_004859</name>
</gene>
<name>A0AAV7T8T2_PLEWA</name>